<gene>
    <name evidence="2" type="ORF">ACA1_124920</name>
</gene>
<dbReference type="EMBL" id="KB008047">
    <property type="protein sequence ID" value="ELR14660.1"/>
    <property type="molecule type" value="Genomic_DNA"/>
</dbReference>
<feature type="compositionally biased region" description="Polar residues" evidence="1">
    <location>
        <begin position="400"/>
        <end position="411"/>
    </location>
</feature>
<protein>
    <submittedName>
        <fullName evidence="2">Uncharacterized protein</fullName>
    </submittedName>
</protein>
<dbReference type="Proteomes" id="UP000011083">
    <property type="component" value="Unassembled WGS sequence"/>
</dbReference>
<dbReference type="GeneID" id="14915278"/>
<feature type="compositionally biased region" description="Low complexity" evidence="1">
    <location>
        <begin position="388"/>
        <end position="399"/>
    </location>
</feature>
<dbReference type="VEuPathDB" id="AmoebaDB:ACA1_124920"/>
<dbReference type="RefSeq" id="XP_004336673.1">
    <property type="nucleotide sequence ID" value="XM_004336625.1"/>
</dbReference>
<proteinExistence type="predicted"/>
<name>L8GNM6_ACACF</name>
<feature type="region of interest" description="Disordered" evidence="1">
    <location>
        <begin position="311"/>
        <end position="422"/>
    </location>
</feature>
<feature type="region of interest" description="Disordered" evidence="1">
    <location>
        <begin position="213"/>
        <end position="237"/>
    </location>
</feature>
<keyword evidence="3" id="KW-1185">Reference proteome</keyword>
<sequence length="570" mass="61756">MSFAFTSALPAGKESRGALDSSQPSVIQWAPLLPPSDPGHSSPFLAAAWPASEHPSLHPPSLLPPPSHNLEFDPNYYCTSTSPVSAPISNFGYAAGLPPAASFCLPPFEQSHSAIPERSNMWNEQLGAIGNYSDRNHHHILHNRADDDDAFVDAFFRRSQPSFSGSSTSSFSSTTTAWQQQLAPPPSATIMVTSAFHSQASDWSPAHRAITQLRHGRDPRQRSTGETISTPAPAITDHYRPQMATGGDSCQAAFNTGFQPFYPSSSTLPPPLPQPAAAMLPPLQAEARPILPRLAPRRALAAIAPRPPLPVVPTTTATSTTTFLPRGHDAGALLPGPPPPVAAAAASSQPTQKPRSKNAAEQQSGISTTTTTTSTAITFVPSTPPPSTTSAAGRRATTAQVQSMDAMTTASAGKKRATRQPRKTHARIYKWKLWTGDTHLQYFTQFSRLANTFEESIWAYTVMHPSVMHEDTLRMSLQHNEEGESDPLLFNVNILVALAARLIGDCNTQKEFYHRARTQLADLFDCQSIEVAEGLGAMAYYALGEADFSQFSYYNTLSLRMCQQLRAYHT</sequence>
<dbReference type="AlphaFoldDB" id="L8GNM6"/>
<accession>L8GNM6</accession>
<evidence type="ECO:0000313" key="2">
    <source>
        <dbReference type="EMBL" id="ELR14660.1"/>
    </source>
</evidence>
<dbReference type="KEGG" id="acan:ACA1_124920"/>
<feature type="region of interest" description="Disordered" evidence="1">
    <location>
        <begin position="1"/>
        <end position="21"/>
    </location>
</feature>
<feature type="compositionally biased region" description="Polar residues" evidence="1">
    <location>
        <begin position="347"/>
        <end position="366"/>
    </location>
</feature>
<evidence type="ECO:0000256" key="1">
    <source>
        <dbReference type="SAM" id="MobiDB-lite"/>
    </source>
</evidence>
<evidence type="ECO:0000313" key="3">
    <source>
        <dbReference type="Proteomes" id="UP000011083"/>
    </source>
</evidence>
<feature type="non-terminal residue" evidence="2">
    <location>
        <position position="1"/>
    </location>
</feature>
<reference evidence="2 3" key="1">
    <citation type="journal article" date="2013" name="Genome Biol.">
        <title>Genome of Acanthamoeba castellanii highlights extensive lateral gene transfer and early evolution of tyrosine kinase signaling.</title>
        <authorList>
            <person name="Clarke M."/>
            <person name="Lohan A.J."/>
            <person name="Liu B."/>
            <person name="Lagkouvardos I."/>
            <person name="Roy S."/>
            <person name="Zafar N."/>
            <person name="Bertelli C."/>
            <person name="Schilde C."/>
            <person name="Kianianmomeni A."/>
            <person name="Burglin T.R."/>
            <person name="Frech C."/>
            <person name="Turcotte B."/>
            <person name="Kopec K.O."/>
            <person name="Synnott J.M."/>
            <person name="Choo C."/>
            <person name="Paponov I."/>
            <person name="Finkler A."/>
            <person name="Soon Heng Tan C."/>
            <person name="Hutchins A.P."/>
            <person name="Weinmeier T."/>
            <person name="Rattei T."/>
            <person name="Chu J.S."/>
            <person name="Gimenez G."/>
            <person name="Irimia M."/>
            <person name="Rigden D.J."/>
            <person name="Fitzpatrick D.A."/>
            <person name="Lorenzo-Morales J."/>
            <person name="Bateman A."/>
            <person name="Chiu C.H."/>
            <person name="Tang P."/>
            <person name="Hegemann P."/>
            <person name="Fromm H."/>
            <person name="Raoult D."/>
            <person name="Greub G."/>
            <person name="Miranda-Saavedra D."/>
            <person name="Chen N."/>
            <person name="Nash P."/>
            <person name="Ginger M.L."/>
            <person name="Horn M."/>
            <person name="Schaap P."/>
            <person name="Caler L."/>
            <person name="Loftus B."/>
        </authorList>
    </citation>
    <scope>NUCLEOTIDE SEQUENCE [LARGE SCALE GENOMIC DNA]</scope>
    <source>
        <strain evidence="2 3">Neff</strain>
    </source>
</reference>
<dbReference type="CDD" id="cd12148">
    <property type="entry name" value="fungal_TF_MHR"/>
    <property type="match status" value="1"/>
</dbReference>
<feature type="compositionally biased region" description="Basic residues" evidence="1">
    <location>
        <begin position="413"/>
        <end position="422"/>
    </location>
</feature>
<organism evidence="2 3">
    <name type="scientific">Acanthamoeba castellanii (strain ATCC 30010 / Neff)</name>
    <dbReference type="NCBI Taxonomy" id="1257118"/>
    <lineage>
        <taxon>Eukaryota</taxon>
        <taxon>Amoebozoa</taxon>
        <taxon>Discosea</taxon>
        <taxon>Longamoebia</taxon>
        <taxon>Centramoebida</taxon>
        <taxon>Acanthamoebidae</taxon>
        <taxon>Acanthamoeba</taxon>
    </lineage>
</organism>
<feature type="compositionally biased region" description="Low complexity" evidence="1">
    <location>
        <begin position="312"/>
        <end position="334"/>
    </location>
</feature>